<evidence type="ECO:0000256" key="1">
    <source>
        <dbReference type="SAM" id="MobiDB-lite"/>
    </source>
</evidence>
<gene>
    <name evidence="2" type="ORF">ECRASSUSDP1_LOCUS3570</name>
</gene>
<comment type="caution">
    <text evidence="2">The sequence shown here is derived from an EMBL/GenBank/DDBJ whole genome shotgun (WGS) entry which is preliminary data.</text>
</comment>
<evidence type="ECO:0000313" key="3">
    <source>
        <dbReference type="Proteomes" id="UP001295684"/>
    </source>
</evidence>
<feature type="region of interest" description="Disordered" evidence="1">
    <location>
        <begin position="209"/>
        <end position="247"/>
    </location>
</feature>
<accession>A0AAD1X407</accession>
<feature type="compositionally biased region" description="Basic and acidic residues" evidence="1">
    <location>
        <begin position="218"/>
        <end position="231"/>
    </location>
</feature>
<name>A0AAD1X407_EUPCR</name>
<organism evidence="2 3">
    <name type="scientific">Euplotes crassus</name>
    <dbReference type="NCBI Taxonomy" id="5936"/>
    <lineage>
        <taxon>Eukaryota</taxon>
        <taxon>Sar</taxon>
        <taxon>Alveolata</taxon>
        <taxon>Ciliophora</taxon>
        <taxon>Intramacronucleata</taxon>
        <taxon>Spirotrichea</taxon>
        <taxon>Hypotrichia</taxon>
        <taxon>Euplotida</taxon>
        <taxon>Euplotidae</taxon>
        <taxon>Moneuplotes</taxon>
    </lineage>
</organism>
<evidence type="ECO:0000313" key="2">
    <source>
        <dbReference type="EMBL" id="CAI2362248.1"/>
    </source>
</evidence>
<dbReference type="Proteomes" id="UP001295684">
    <property type="component" value="Unassembled WGS sequence"/>
</dbReference>
<sequence length="272" mass="30718">MQIGISVQVRNRKDVRARGQKSKDVGEGEKISGLITPIVLPHKPPLKSICRMQNNGKYYNKSKKSKTTKNLNLTENVSLCSKNDYSSCSKKDEDIAEMNYGNVFPESSSSDFITNIVSSPESQSNLSRPKIVKPLKINIKLPKIDRRLNNSLRYTQNEYEEAKKSEGDLDSQSSLTTRRIVANPQGTAEMHGKSFDMTKKMMKKYSMILSSSQNQTTKRSEAKTELRDPKYSIRHQPSQPPLDLLWGEARGKKSLGIRNIEIFKNTDNSSSP</sequence>
<dbReference type="AlphaFoldDB" id="A0AAD1X407"/>
<dbReference type="EMBL" id="CAMPGE010003413">
    <property type="protein sequence ID" value="CAI2362248.1"/>
    <property type="molecule type" value="Genomic_DNA"/>
</dbReference>
<reference evidence="2" key="1">
    <citation type="submission" date="2023-07" db="EMBL/GenBank/DDBJ databases">
        <authorList>
            <consortium name="AG Swart"/>
            <person name="Singh M."/>
            <person name="Singh A."/>
            <person name="Seah K."/>
            <person name="Emmerich C."/>
        </authorList>
    </citation>
    <scope>NUCLEOTIDE SEQUENCE</scope>
    <source>
        <strain evidence="2">DP1</strain>
    </source>
</reference>
<proteinExistence type="predicted"/>
<keyword evidence="3" id="KW-1185">Reference proteome</keyword>
<protein>
    <submittedName>
        <fullName evidence="2">Uncharacterized protein</fullName>
    </submittedName>
</protein>